<reference evidence="7" key="1">
    <citation type="journal article" date="2011" name="Environ. Microbiol.">
        <title>Time-series analyses of Monterey Bay coastal microbial picoplankton using a 'genome proxy' microarray.</title>
        <authorList>
            <person name="Rich V.I."/>
            <person name="Pham V.D."/>
            <person name="Eppley J."/>
            <person name="Shi Y."/>
            <person name="DeLong E.F."/>
        </authorList>
    </citation>
    <scope>NUCLEOTIDE SEQUENCE</scope>
</reference>
<feature type="signal peptide" evidence="5">
    <location>
        <begin position="1"/>
        <end position="40"/>
    </location>
</feature>
<evidence type="ECO:0000313" key="7">
    <source>
        <dbReference type="EMBL" id="ADI20556.1"/>
    </source>
</evidence>
<name>E0Y1L5_9PROT</name>
<accession>E0Y1L5</accession>
<dbReference type="Pfam" id="PF13458">
    <property type="entry name" value="Peripla_BP_6"/>
    <property type="match status" value="1"/>
</dbReference>
<dbReference type="CDD" id="cd06336">
    <property type="entry name" value="PBP1_ABC_ligand_binding-like"/>
    <property type="match status" value="1"/>
</dbReference>
<evidence type="ECO:0000259" key="6">
    <source>
        <dbReference type="Pfam" id="PF13458"/>
    </source>
</evidence>
<dbReference type="EMBL" id="GU474943">
    <property type="protein sequence ID" value="ADI20556.1"/>
    <property type="molecule type" value="Genomic_DNA"/>
</dbReference>
<feature type="domain" description="Leucine-binding protein" evidence="6">
    <location>
        <begin position="45"/>
        <end position="365"/>
    </location>
</feature>
<dbReference type="InterPro" id="IPR000709">
    <property type="entry name" value="Leu_Ile_Val-bd"/>
</dbReference>
<sequence>MAQNASEMNSTGVEMQRRTLMKAALTAVTLTALQATTALAENTVLKIGFVGVTSGPAASWGISNQRSMEARAAWINETGGYTIGGTTYDIEIVSFDDQKDPKRAIAGMEKMAQEGIHYVVGPNVDDGAAAVRPVAESNGIMYFPYAFPKALYQAPASNAVLGMVANYQSGPAIYKYLMEEKGVKTVAFIAANESDPLSQREGGIEAATALGMEVVSDNVTYQVDTTDFTPVLTPVMRSRPDLLVLSGVSPANAPQLIRSARELGFEGIISTETAQDAGVLAEGAGDLANGFISVGGASTPELASPMMAEFVKRYTDMFGEYNDESNTKVYALEYILETLKADPSAMTDVDAFQATMDTFEAPNPYMNGDAKLRYVGMSSFGQKRQVSVPLVVNVYQDGAFETLFVAEVD</sequence>
<evidence type="ECO:0000256" key="1">
    <source>
        <dbReference type="ARBA" id="ARBA00010062"/>
    </source>
</evidence>
<evidence type="ECO:0000256" key="4">
    <source>
        <dbReference type="ARBA" id="ARBA00022970"/>
    </source>
</evidence>
<dbReference type="InterPro" id="IPR028082">
    <property type="entry name" value="Peripla_BP_I"/>
</dbReference>
<dbReference type="PRINTS" id="PR00337">
    <property type="entry name" value="LEUILEVALBP"/>
</dbReference>
<dbReference type="PANTHER" id="PTHR30483">
    <property type="entry name" value="LEUCINE-SPECIFIC-BINDING PROTEIN"/>
    <property type="match status" value="1"/>
</dbReference>
<dbReference type="InterPro" id="IPR051010">
    <property type="entry name" value="BCAA_transport"/>
</dbReference>
<organism evidence="7">
    <name type="scientific">uncultured alpha proteobacterium EB080_L84F03</name>
    <dbReference type="NCBI Taxonomy" id="711004"/>
    <lineage>
        <taxon>Bacteria</taxon>
        <taxon>Pseudomonadati</taxon>
        <taxon>Pseudomonadota</taxon>
        <taxon>Alphaproteobacteria</taxon>
        <taxon>environmental samples</taxon>
    </lineage>
</organism>
<proteinExistence type="inferred from homology"/>
<dbReference type="GO" id="GO:0006865">
    <property type="term" value="P:amino acid transport"/>
    <property type="evidence" value="ECO:0007669"/>
    <property type="project" value="UniProtKB-KW"/>
</dbReference>
<dbReference type="AlphaFoldDB" id="E0Y1L5"/>
<keyword evidence="4" id="KW-0029">Amino-acid transport</keyword>
<dbReference type="Gene3D" id="3.40.50.2300">
    <property type="match status" value="2"/>
</dbReference>
<evidence type="ECO:0000256" key="2">
    <source>
        <dbReference type="ARBA" id="ARBA00022448"/>
    </source>
</evidence>
<keyword evidence="2" id="KW-0813">Transport</keyword>
<evidence type="ECO:0000256" key="5">
    <source>
        <dbReference type="SAM" id="SignalP"/>
    </source>
</evidence>
<dbReference type="SUPFAM" id="SSF53822">
    <property type="entry name" value="Periplasmic binding protein-like I"/>
    <property type="match status" value="1"/>
</dbReference>
<comment type="similarity">
    <text evidence="1">Belongs to the leucine-binding protein family.</text>
</comment>
<protein>
    <recommendedName>
        <fullName evidence="6">Leucine-binding protein domain-containing protein</fullName>
    </recommendedName>
</protein>
<dbReference type="InterPro" id="IPR028081">
    <property type="entry name" value="Leu-bd"/>
</dbReference>
<dbReference type="PANTHER" id="PTHR30483:SF6">
    <property type="entry name" value="PERIPLASMIC BINDING PROTEIN OF ABC TRANSPORTER FOR NATURAL AMINO ACIDS"/>
    <property type="match status" value="1"/>
</dbReference>
<feature type="chain" id="PRO_5003143274" description="Leucine-binding protein domain-containing protein" evidence="5">
    <location>
        <begin position="41"/>
        <end position="409"/>
    </location>
</feature>
<evidence type="ECO:0000256" key="3">
    <source>
        <dbReference type="ARBA" id="ARBA00022729"/>
    </source>
</evidence>
<keyword evidence="3 5" id="KW-0732">Signal</keyword>